<protein>
    <recommendedName>
        <fullName evidence="4">DUF1579 domain-containing protein</fullName>
    </recommendedName>
</protein>
<evidence type="ECO:0000256" key="1">
    <source>
        <dbReference type="SAM" id="SignalP"/>
    </source>
</evidence>
<evidence type="ECO:0008006" key="4">
    <source>
        <dbReference type="Google" id="ProtNLM"/>
    </source>
</evidence>
<evidence type="ECO:0000313" key="2">
    <source>
        <dbReference type="EMBL" id="KJZ08263.1"/>
    </source>
</evidence>
<keyword evidence="3" id="KW-1185">Reference proteome</keyword>
<dbReference type="OrthoDB" id="512336at2"/>
<evidence type="ECO:0000313" key="3">
    <source>
        <dbReference type="Proteomes" id="UP000033452"/>
    </source>
</evidence>
<dbReference type="PATRIC" id="fig|43658.5.peg.2674"/>
<keyword evidence="1" id="KW-0732">Signal</keyword>
<feature type="signal peptide" evidence="1">
    <location>
        <begin position="1"/>
        <end position="20"/>
    </location>
</feature>
<dbReference type="EMBL" id="JXYA01000027">
    <property type="protein sequence ID" value="KJZ08263.1"/>
    <property type="molecule type" value="Genomic_DNA"/>
</dbReference>
<dbReference type="AlphaFoldDB" id="A0A0F4QKN3"/>
<comment type="caution">
    <text evidence="2">The sequence shown here is derived from an EMBL/GenBank/DDBJ whole genome shotgun (WGS) entry which is preliminary data.</text>
</comment>
<reference evidence="2 3" key="1">
    <citation type="journal article" date="2015" name="BMC Genomics">
        <title>Genome mining reveals unlocked bioactive potential of marine Gram-negative bacteria.</title>
        <authorList>
            <person name="Machado H."/>
            <person name="Sonnenschein E.C."/>
            <person name="Melchiorsen J."/>
            <person name="Gram L."/>
        </authorList>
    </citation>
    <scope>NUCLEOTIDE SEQUENCE [LARGE SCALE GENOMIC DNA]</scope>
    <source>
        <strain evidence="2 3">S2471</strain>
    </source>
</reference>
<dbReference type="Proteomes" id="UP000033452">
    <property type="component" value="Unassembled WGS sequence"/>
</dbReference>
<dbReference type="Pfam" id="PF07617">
    <property type="entry name" value="DUF1579"/>
    <property type="match status" value="1"/>
</dbReference>
<name>A0A0F4QKN3_9GAMM</name>
<feature type="chain" id="PRO_5002475837" description="DUF1579 domain-containing protein" evidence="1">
    <location>
        <begin position="21"/>
        <end position="179"/>
    </location>
</feature>
<dbReference type="InterPro" id="IPR011473">
    <property type="entry name" value="DUF1579"/>
</dbReference>
<gene>
    <name evidence="2" type="ORF">TW77_12650</name>
</gene>
<dbReference type="RefSeq" id="WP_046005346.1">
    <property type="nucleotide sequence ID" value="NZ_JXYA01000027.1"/>
</dbReference>
<accession>A0A0F4QKN3</accession>
<proteinExistence type="predicted"/>
<organism evidence="2 3">
    <name type="scientific">Pseudoalteromonas rubra</name>
    <dbReference type="NCBI Taxonomy" id="43658"/>
    <lineage>
        <taxon>Bacteria</taxon>
        <taxon>Pseudomonadati</taxon>
        <taxon>Pseudomonadota</taxon>
        <taxon>Gammaproteobacteria</taxon>
        <taxon>Alteromonadales</taxon>
        <taxon>Pseudoalteromonadaceae</taxon>
        <taxon>Pseudoalteromonas</taxon>
    </lineage>
</organism>
<sequence length="179" mass="20655">MHTLIQLCCGLILFCHVALAAVELPLPQHQVMKLDEGEWSAKLSFFADGQLQSEHQWHESNTMLGDLWSIGSLYGSLNGKLFKGYATLGYDPKQGKFVGTWVDSMSPEILQMHGDFDFKTNTLTMFYQLTDSSGQVQQRKNVMVYKNTSHRDFIMYIQAQDKWVKSMHIDYRRVENHNN</sequence>